<evidence type="ECO:0000256" key="2">
    <source>
        <dbReference type="PROSITE-ProRule" id="PRU00703"/>
    </source>
</evidence>
<dbReference type="CDD" id="cd17777">
    <property type="entry name" value="CBS_arch_repeat1"/>
    <property type="match status" value="1"/>
</dbReference>
<dbReference type="GO" id="GO:0016301">
    <property type="term" value="F:kinase activity"/>
    <property type="evidence" value="ECO:0007669"/>
    <property type="project" value="UniProtKB-KW"/>
</dbReference>
<accession>A0A0F2LM19</accession>
<feature type="domain" description="CBS" evidence="3">
    <location>
        <begin position="214"/>
        <end position="272"/>
    </location>
</feature>
<evidence type="ECO:0000259" key="3">
    <source>
        <dbReference type="PROSITE" id="PS51371"/>
    </source>
</evidence>
<evidence type="ECO:0000313" key="5">
    <source>
        <dbReference type="EMBL" id="MCL7343889.1"/>
    </source>
</evidence>
<dbReference type="PATRIC" id="fig|1326980.8.peg.2183"/>
<dbReference type="SUPFAM" id="SSF54631">
    <property type="entry name" value="CBS-domain pair"/>
    <property type="match status" value="3"/>
</dbReference>
<comment type="caution">
    <text evidence="4">The sequence shown here is derived from an EMBL/GenBank/DDBJ whole genome shotgun (WGS) entry which is preliminary data.</text>
</comment>
<keyword evidence="1 2" id="KW-0129">CBS domain</keyword>
<dbReference type="InterPro" id="IPR046342">
    <property type="entry name" value="CBS_dom_sf"/>
</dbReference>
<dbReference type="Pfam" id="PF00571">
    <property type="entry name" value="CBS"/>
    <property type="match status" value="4"/>
</dbReference>
<proteinExistence type="predicted"/>
<sequence>MIVKTLKIINPPIVSLDGKLLEAFTKVNDRGIGRVLVANEKLHGILSTRDLLSVFLSFCPTSCTQGDLYRLGNANAADYMTPNPVTVTEDTDVMEAMTIMVTRNFGALPIVDVKGKPVGIVTEREFLLAFQDMDQMFPVSKFMSRKVSTVYSETLLEQATRQMLNRGYRRLPVVDEDGKAIGMITAADSVKVAGKAVNKLDPDVFFGRKVKEVMRNKLITIEEDRSVNEAAALLIDNNIGSLVILDKDGRPKGIITERDLLIALHYQMHLAYVSKKKVI</sequence>
<dbReference type="InterPro" id="IPR051257">
    <property type="entry name" value="Diverse_CBS-Domain"/>
</dbReference>
<dbReference type="AlphaFoldDB" id="A0A0F2LM19"/>
<gene>
    <name evidence="5" type="ORF">TQ35_004860</name>
    <name evidence="4" type="ORF">TQ35_06650</name>
</gene>
<dbReference type="Gene3D" id="3.10.580.10">
    <property type="entry name" value="CBS-domain"/>
    <property type="match status" value="2"/>
</dbReference>
<dbReference type="PANTHER" id="PTHR43080">
    <property type="entry name" value="CBS DOMAIN-CONTAINING PROTEIN CBSX3, MITOCHONDRIAL"/>
    <property type="match status" value="1"/>
</dbReference>
<protein>
    <submittedName>
        <fullName evidence="5">CBS domain-containing protein</fullName>
    </submittedName>
    <submittedName>
        <fullName evidence="4">Histidine kinase</fullName>
    </submittedName>
</protein>
<keyword evidence="4" id="KW-0418">Kinase</keyword>
<dbReference type="CDD" id="cd17778">
    <property type="entry name" value="CBS_arch_repeat2"/>
    <property type="match status" value="1"/>
</dbReference>
<evidence type="ECO:0000256" key="1">
    <source>
        <dbReference type="ARBA" id="ARBA00023122"/>
    </source>
</evidence>
<dbReference type="EMBL" id="JZWS02000003">
    <property type="protein sequence ID" value="MCL7343889.1"/>
    <property type="molecule type" value="Genomic_DNA"/>
</dbReference>
<reference evidence="4" key="1">
    <citation type="submission" date="2015-03" db="EMBL/GenBank/DDBJ databases">
        <title>Metagenome Sequencing of an Archaeal-Dominated Microbial Community from a Hot Spring at the Los Azufres Geothermal Field, Mexico.</title>
        <authorList>
            <person name="Servin-Garciduenas L.E."/>
            <person name="Martinez-Romero E."/>
        </authorList>
    </citation>
    <scope>NUCLEOTIDE SEQUENCE [LARGE SCALE GENOMIC DNA]</scope>
    <source>
        <strain evidence="4">AZ1-454</strain>
    </source>
</reference>
<dbReference type="SMART" id="SM00116">
    <property type="entry name" value="CBS"/>
    <property type="match status" value="4"/>
</dbReference>
<keyword evidence="4" id="KW-0808">Transferase</keyword>
<dbReference type="EMBL" id="JZWS01000083">
    <property type="protein sequence ID" value="KJR78562.1"/>
    <property type="molecule type" value="Genomic_DNA"/>
</dbReference>
<dbReference type="PANTHER" id="PTHR43080:SF26">
    <property type="entry name" value="REGULATORY PROTEIN"/>
    <property type="match status" value="1"/>
</dbReference>
<reference evidence="5" key="2">
    <citation type="submission" date="2022-05" db="EMBL/GenBank/DDBJ databases">
        <title>Metagenome Sequencing of an Archaeal-Dominated Microbial Community from a Hot Spring at the Los Azufres Geothermal Field, Mexico.</title>
        <authorList>
            <person name="Marin-Paredes R."/>
            <person name="Martinez-Romero E."/>
            <person name="Servin-Garciduenas L.E."/>
        </authorList>
    </citation>
    <scope>NUCLEOTIDE SEQUENCE</scope>
    <source>
        <strain evidence="5">AZ1-454</strain>
    </source>
</reference>
<feature type="domain" description="CBS" evidence="3">
    <location>
        <begin position="80"/>
        <end position="139"/>
    </location>
</feature>
<evidence type="ECO:0000313" key="4">
    <source>
        <dbReference type="EMBL" id="KJR78562.1"/>
    </source>
</evidence>
<organism evidence="4">
    <name type="scientific">Candidatus Aramenus sulfurataquae</name>
    <dbReference type="NCBI Taxonomy" id="1326980"/>
    <lineage>
        <taxon>Archaea</taxon>
        <taxon>Thermoproteota</taxon>
        <taxon>Thermoprotei</taxon>
        <taxon>Sulfolobales</taxon>
        <taxon>Sulfolobaceae</taxon>
        <taxon>Candidatus Aramenus</taxon>
    </lineage>
</organism>
<name>A0A0F2LM19_9CREN</name>
<feature type="domain" description="CBS" evidence="3">
    <location>
        <begin position="143"/>
        <end position="200"/>
    </location>
</feature>
<dbReference type="InterPro" id="IPR000644">
    <property type="entry name" value="CBS_dom"/>
</dbReference>
<dbReference type="PROSITE" id="PS51371">
    <property type="entry name" value="CBS"/>
    <property type="match status" value="3"/>
</dbReference>